<dbReference type="PROSITE" id="PS01186">
    <property type="entry name" value="EGF_2"/>
    <property type="match status" value="1"/>
</dbReference>
<dbReference type="InterPro" id="IPR018097">
    <property type="entry name" value="EGF_Ca-bd_CS"/>
</dbReference>
<dbReference type="InterPro" id="IPR013320">
    <property type="entry name" value="ConA-like_dom_sf"/>
</dbReference>
<evidence type="ECO:0000256" key="6">
    <source>
        <dbReference type="PROSITE-ProRule" id="PRU00076"/>
    </source>
</evidence>
<evidence type="ECO:0000256" key="4">
    <source>
        <dbReference type="ARBA" id="ARBA00022737"/>
    </source>
</evidence>
<comment type="caution">
    <text evidence="6">Lacks conserved residue(s) required for the propagation of feature annotation.</text>
</comment>
<sequence>MAVIAENSKYKSLQTNCNFDNGDICHYQNGAGQFNWTINRGSTSSIGTGPSSDVSGTGFYLFIETSSPRQFGDNATILTPYLNGPQCMKLSYHMYGNDIGDLNIYANKQKMFSRSGNQGNRWVGVETAILERGKYMVKFEGVRGRSYQGDIAIDAISFTPGNCTFQTPKSSTTRPTTTTRRPTTPTTQAEVDECSRGIDNCDSNAQCINTPGSFSCRCNDGFTGSGVICFG</sequence>
<reference evidence="8" key="1">
    <citation type="submission" date="2020-04" db="EMBL/GenBank/DDBJ databases">
        <authorList>
            <person name="Alioto T."/>
            <person name="Alioto T."/>
            <person name="Gomez Garrido J."/>
        </authorList>
    </citation>
    <scope>NUCLEOTIDE SEQUENCE</scope>
    <source>
        <strain evidence="8">A484AB</strain>
    </source>
</reference>
<dbReference type="PROSITE" id="PS50060">
    <property type="entry name" value="MAM_2"/>
    <property type="match status" value="1"/>
</dbReference>
<dbReference type="SMART" id="SM00179">
    <property type="entry name" value="EGF_CA"/>
    <property type="match status" value="1"/>
</dbReference>
<gene>
    <name evidence="8" type="ORF">PACLA_8A019726</name>
</gene>
<dbReference type="PANTHER" id="PTHR23282:SF142">
    <property type="entry name" value="MAM DOMAIN-CONTAINING PROTEIN"/>
    <property type="match status" value="1"/>
</dbReference>
<dbReference type="GO" id="GO:0005509">
    <property type="term" value="F:calcium ion binding"/>
    <property type="evidence" value="ECO:0007669"/>
    <property type="project" value="InterPro"/>
</dbReference>
<dbReference type="Gene3D" id="2.10.25.10">
    <property type="entry name" value="Laminin"/>
    <property type="match status" value="1"/>
</dbReference>
<dbReference type="OrthoDB" id="10063783at2759"/>
<dbReference type="InterPro" id="IPR000998">
    <property type="entry name" value="MAM_dom"/>
</dbReference>
<comment type="caution">
    <text evidence="8">The sequence shown here is derived from an EMBL/GenBank/DDBJ whole genome shotgun (WGS) entry which is preliminary data.</text>
</comment>
<dbReference type="EMBL" id="CACRXK020007287">
    <property type="protein sequence ID" value="CAB4011848.1"/>
    <property type="molecule type" value="Genomic_DNA"/>
</dbReference>
<keyword evidence="2 6" id="KW-0245">EGF-like domain</keyword>
<keyword evidence="3" id="KW-0732">Signal</keyword>
<evidence type="ECO:0000256" key="5">
    <source>
        <dbReference type="ARBA" id="ARBA00023157"/>
    </source>
</evidence>
<evidence type="ECO:0000256" key="7">
    <source>
        <dbReference type="SAM" id="MobiDB-lite"/>
    </source>
</evidence>
<dbReference type="InterPro" id="IPR001881">
    <property type="entry name" value="EGF-like_Ca-bd_dom"/>
</dbReference>
<dbReference type="Gene3D" id="2.60.120.200">
    <property type="match status" value="1"/>
</dbReference>
<feature type="compositionally biased region" description="Low complexity" evidence="7">
    <location>
        <begin position="172"/>
        <end position="187"/>
    </location>
</feature>
<dbReference type="PROSITE" id="PS50026">
    <property type="entry name" value="EGF_3"/>
    <property type="match status" value="1"/>
</dbReference>
<dbReference type="SUPFAM" id="SSF57196">
    <property type="entry name" value="EGF/Laminin"/>
    <property type="match status" value="1"/>
</dbReference>
<dbReference type="SMART" id="SM00181">
    <property type="entry name" value="EGF"/>
    <property type="match status" value="1"/>
</dbReference>
<accession>A0A7D9ELM4</accession>
<comment type="similarity">
    <text evidence="1">Belongs to the nephronectin family.</text>
</comment>
<proteinExistence type="inferred from homology"/>
<dbReference type="InterPro" id="IPR051560">
    <property type="entry name" value="MAM_domain-containing"/>
</dbReference>
<feature type="region of interest" description="Disordered" evidence="7">
    <location>
        <begin position="166"/>
        <end position="189"/>
    </location>
</feature>
<dbReference type="CDD" id="cd00054">
    <property type="entry name" value="EGF_CA"/>
    <property type="match status" value="1"/>
</dbReference>
<organism evidence="8 9">
    <name type="scientific">Paramuricea clavata</name>
    <name type="common">Red gorgonian</name>
    <name type="synonym">Violescent sea-whip</name>
    <dbReference type="NCBI Taxonomy" id="317549"/>
    <lineage>
        <taxon>Eukaryota</taxon>
        <taxon>Metazoa</taxon>
        <taxon>Cnidaria</taxon>
        <taxon>Anthozoa</taxon>
        <taxon>Octocorallia</taxon>
        <taxon>Malacalcyonacea</taxon>
        <taxon>Plexauridae</taxon>
        <taxon>Paramuricea</taxon>
    </lineage>
</organism>
<dbReference type="SUPFAM" id="SSF49899">
    <property type="entry name" value="Concanavalin A-like lectins/glucanases"/>
    <property type="match status" value="1"/>
</dbReference>
<evidence type="ECO:0000256" key="3">
    <source>
        <dbReference type="ARBA" id="ARBA00022729"/>
    </source>
</evidence>
<dbReference type="SMART" id="SM00137">
    <property type="entry name" value="MAM"/>
    <property type="match status" value="1"/>
</dbReference>
<evidence type="ECO:0000313" key="8">
    <source>
        <dbReference type="EMBL" id="CAB4011848.1"/>
    </source>
</evidence>
<keyword evidence="4" id="KW-0677">Repeat</keyword>
<dbReference type="FunFam" id="2.10.25.10:FF:000038">
    <property type="entry name" value="Fibrillin 2"/>
    <property type="match status" value="1"/>
</dbReference>
<dbReference type="InterPro" id="IPR024731">
    <property type="entry name" value="NELL2-like_EGF"/>
</dbReference>
<dbReference type="PROSITE" id="PS00010">
    <property type="entry name" value="ASX_HYDROXYL"/>
    <property type="match status" value="1"/>
</dbReference>
<dbReference type="Proteomes" id="UP001152795">
    <property type="component" value="Unassembled WGS sequence"/>
</dbReference>
<dbReference type="InterPro" id="IPR000742">
    <property type="entry name" value="EGF"/>
</dbReference>
<evidence type="ECO:0000256" key="2">
    <source>
        <dbReference type="ARBA" id="ARBA00022536"/>
    </source>
</evidence>
<dbReference type="CDD" id="cd06263">
    <property type="entry name" value="MAM"/>
    <property type="match status" value="1"/>
</dbReference>
<protein>
    <submittedName>
        <fullName evidence="8">MAM and LDL-receptor class A domain-containing 1-like</fullName>
    </submittedName>
</protein>
<dbReference type="AlphaFoldDB" id="A0A7D9ELM4"/>
<dbReference type="Pfam" id="PF12947">
    <property type="entry name" value="EGF_3"/>
    <property type="match status" value="1"/>
</dbReference>
<evidence type="ECO:0000256" key="1">
    <source>
        <dbReference type="ARBA" id="ARBA00009738"/>
    </source>
</evidence>
<evidence type="ECO:0000313" key="9">
    <source>
        <dbReference type="Proteomes" id="UP001152795"/>
    </source>
</evidence>
<dbReference type="PROSITE" id="PS01187">
    <property type="entry name" value="EGF_CA"/>
    <property type="match status" value="1"/>
</dbReference>
<keyword evidence="9" id="KW-1185">Reference proteome</keyword>
<name>A0A7D9ELM4_PARCT</name>
<dbReference type="GO" id="GO:0016020">
    <property type="term" value="C:membrane"/>
    <property type="evidence" value="ECO:0007669"/>
    <property type="project" value="InterPro"/>
</dbReference>
<keyword evidence="5" id="KW-1015">Disulfide bond</keyword>
<dbReference type="Pfam" id="PF00629">
    <property type="entry name" value="MAM"/>
    <property type="match status" value="1"/>
</dbReference>
<dbReference type="PANTHER" id="PTHR23282">
    <property type="entry name" value="APICAL ENDOSOMAL GLYCOPROTEIN PRECURSOR"/>
    <property type="match status" value="1"/>
</dbReference>
<dbReference type="InterPro" id="IPR000152">
    <property type="entry name" value="EGF-type_Asp/Asn_hydroxyl_site"/>
</dbReference>